<reference evidence="2 3" key="1">
    <citation type="submission" date="2024-01" db="EMBL/GenBank/DDBJ databases">
        <authorList>
            <person name="Allen C."/>
            <person name="Tagirdzhanova G."/>
        </authorList>
    </citation>
    <scope>NUCLEOTIDE SEQUENCE [LARGE SCALE GENOMIC DNA]</scope>
</reference>
<accession>A0ABP0CCH6</accession>
<dbReference type="Pfam" id="PF14027">
    <property type="entry name" value="Questin_oxidase"/>
    <property type="match status" value="1"/>
</dbReference>
<gene>
    <name evidence="2" type="ORF">SEUCBS140593_007217</name>
</gene>
<proteinExistence type="predicted"/>
<organism evidence="2 3">
    <name type="scientific">Sporothrix eucalyptigena</name>
    <dbReference type="NCBI Taxonomy" id="1812306"/>
    <lineage>
        <taxon>Eukaryota</taxon>
        <taxon>Fungi</taxon>
        <taxon>Dikarya</taxon>
        <taxon>Ascomycota</taxon>
        <taxon>Pezizomycotina</taxon>
        <taxon>Sordariomycetes</taxon>
        <taxon>Sordariomycetidae</taxon>
        <taxon>Ophiostomatales</taxon>
        <taxon>Ophiostomataceae</taxon>
        <taxon>Sporothrix</taxon>
    </lineage>
</organism>
<keyword evidence="3" id="KW-1185">Reference proteome</keyword>
<protein>
    <submittedName>
        <fullName evidence="2">Uncharacterized protein</fullName>
    </submittedName>
</protein>
<dbReference type="PANTHER" id="PTHR35870">
    <property type="entry name" value="PROTEIN, PUTATIVE (AFU_ORTHOLOGUE AFUA_5G03330)-RELATED"/>
    <property type="match status" value="1"/>
</dbReference>
<dbReference type="EMBL" id="CAWUHD010000085">
    <property type="protein sequence ID" value="CAK7229350.1"/>
    <property type="molecule type" value="Genomic_DNA"/>
</dbReference>
<sequence>MEQANTPSLLPESILQTFHDDRAQSLVDLVEQNHATYGLLYNKVLHNHTQHILLASYQLGSSADDLKRLYDVECKDLVPWSDRASGRIVTESDLAEHLGDLAYERDFVDYFAKEPDWHGGWQQALAYHLWESPTPLLISLVGGFGHPLLLLADAVELGSGTLAMDALALAAVDYSGLSELLEISKEVPVDGSFLLTALIEAIRTDHVFDGVVRKIGIQEVRSVVTDNGARLAVVSYLARLQQHHVDAGADALLTQFVDLALDLLAATSMPRGPAAFDFYLNHILSFCNCVRILLPALSSVKGGAHKASLTLFRMLWLMTIIPYITQHRPIITPNLINEANASITMTWEEIRRAIVAKSSDEGDVRTSDPHFVKLIQVLSSFPEYWPALEDKSLRVANKAMGEFHGWRGFGAPNEAPLNTK</sequence>
<evidence type="ECO:0000313" key="2">
    <source>
        <dbReference type="EMBL" id="CAK7229350.1"/>
    </source>
</evidence>
<evidence type="ECO:0000256" key="1">
    <source>
        <dbReference type="ARBA" id="ARBA00023002"/>
    </source>
</evidence>
<comment type="caution">
    <text evidence="2">The sequence shown here is derived from an EMBL/GenBank/DDBJ whole genome shotgun (WGS) entry which is preliminary data.</text>
</comment>
<name>A0ABP0CCH6_9PEZI</name>
<dbReference type="InterPro" id="IPR025337">
    <property type="entry name" value="Questin_oxidase-like"/>
</dbReference>
<evidence type="ECO:0000313" key="3">
    <source>
        <dbReference type="Proteomes" id="UP001642482"/>
    </source>
</evidence>
<dbReference type="PANTHER" id="PTHR35870:SF6">
    <property type="entry name" value="MGS207 PROTEIN"/>
    <property type="match status" value="1"/>
</dbReference>
<keyword evidence="1" id="KW-0560">Oxidoreductase</keyword>
<dbReference type="Proteomes" id="UP001642482">
    <property type="component" value="Unassembled WGS sequence"/>
</dbReference>